<feature type="transmembrane region" description="Helical" evidence="6">
    <location>
        <begin position="105"/>
        <end position="124"/>
    </location>
</feature>
<dbReference type="AlphaFoldDB" id="A0A5Q4Z2S8"/>
<evidence type="ECO:0000256" key="5">
    <source>
        <dbReference type="ARBA" id="ARBA00023136"/>
    </source>
</evidence>
<accession>A0A5Q4Z2S8</accession>
<proteinExistence type="predicted"/>
<evidence type="ECO:0000313" key="8">
    <source>
        <dbReference type="Proteomes" id="UP000325811"/>
    </source>
</evidence>
<geneLocation type="plasmid" evidence="7 8">
    <name>pI</name>
</geneLocation>
<name>A0A5Q4Z2S8_9BURK</name>
<sequence length="223" mass="24938">MCVTRPSNELSTAHAQSMHAHGAYAAQRRPPGSQIMETKKSWLRKDLDALRLQWDMLTFYERFEQLVAHVLSVVISIIILVSLWQLIRAVISLLVSDALNPLDHAVYQTIFGMVMTLLIAMEFKHSITRVMARRDHIVQVKTVLLVALLAIARKFIILDPASAPAQIAALAFALVALGSVYWLMRQRDDPVDGTAAVQAERDRVAHAQRQQAVRPGEGGQRDN</sequence>
<keyword evidence="7" id="KW-0614">Plasmid</keyword>
<keyword evidence="3 6" id="KW-0812">Transmembrane</keyword>
<evidence type="ECO:0000256" key="6">
    <source>
        <dbReference type="SAM" id="Phobius"/>
    </source>
</evidence>
<organism evidence="7 8">
    <name type="scientific">Paraburkholderia dioscoreae</name>
    <dbReference type="NCBI Taxonomy" id="2604047"/>
    <lineage>
        <taxon>Bacteria</taxon>
        <taxon>Pseudomonadati</taxon>
        <taxon>Pseudomonadota</taxon>
        <taxon>Betaproteobacteria</taxon>
        <taxon>Burkholderiales</taxon>
        <taxon>Burkholderiaceae</taxon>
        <taxon>Paraburkholderia</taxon>
    </lineage>
</organism>
<feature type="transmembrane region" description="Helical" evidence="6">
    <location>
        <begin position="66"/>
        <end position="85"/>
    </location>
</feature>
<evidence type="ECO:0000256" key="1">
    <source>
        <dbReference type="ARBA" id="ARBA00004651"/>
    </source>
</evidence>
<evidence type="ECO:0000256" key="4">
    <source>
        <dbReference type="ARBA" id="ARBA00022989"/>
    </source>
</evidence>
<feature type="transmembrane region" description="Helical" evidence="6">
    <location>
        <begin position="136"/>
        <end position="157"/>
    </location>
</feature>
<dbReference type="EMBL" id="LR699555">
    <property type="protein sequence ID" value="VVD31104.1"/>
    <property type="molecule type" value="Genomic_DNA"/>
</dbReference>
<keyword evidence="4 6" id="KW-1133">Transmembrane helix</keyword>
<keyword evidence="2" id="KW-1003">Cell membrane</keyword>
<dbReference type="KEGG" id="pdio:PDMSB3_0268.2"/>
<gene>
    <name evidence="7" type="ORF">PDMSB3_0268</name>
</gene>
<keyword evidence="8" id="KW-1185">Reference proteome</keyword>
<evidence type="ECO:0000256" key="2">
    <source>
        <dbReference type="ARBA" id="ARBA00022475"/>
    </source>
</evidence>
<dbReference type="GO" id="GO:0005886">
    <property type="term" value="C:plasma membrane"/>
    <property type="evidence" value="ECO:0007669"/>
    <property type="project" value="UniProtKB-SubCell"/>
</dbReference>
<comment type="subcellular location">
    <subcellularLocation>
        <location evidence="1">Cell membrane</location>
        <topology evidence="1">Multi-pass membrane protein</topology>
    </subcellularLocation>
</comment>
<evidence type="ECO:0000313" key="7">
    <source>
        <dbReference type="EMBL" id="VVD31104.1"/>
    </source>
</evidence>
<dbReference type="Pfam" id="PF06146">
    <property type="entry name" value="PsiE"/>
    <property type="match status" value="1"/>
</dbReference>
<keyword evidence="5 6" id="KW-0472">Membrane</keyword>
<feature type="transmembrane region" description="Helical" evidence="6">
    <location>
        <begin position="163"/>
        <end position="184"/>
    </location>
</feature>
<dbReference type="Proteomes" id="UP000325811">
    <property type="component" value="Plasmid pI"/>
</dbReference>
<protein>
    <submittedName>
        <fullName evidence="7">Diguanylate cyclase</fullName>
    </submittedName>
</protein>
<evidence type="ECO:0000256" key="3">
    <source>
        <dbReference type="ARBA" id="ARBA00022692"/>
    </source>
</evidence>
<reference evidence="7 8" key="1">
    <citation type="submission" date="2019-08" db="EMBL/GenBank/DDBJ databases">
        <authorList>
            <person name="Herpell B J."/>
        </authorList>
    </citation>
    <scope>NUCLEOTIDE SEQUENCE [LARGE SCALE GENOMIC DNA]</scope>
    <source>
        <strain evidence="8">Msb3</strain>
        <plasmid evidence="7 8">pI</plasmid>
    </source>
</reference>
<dbReference type="InterPro" id="IPR020948">
    <property type="entry name" value="P_starv_induced_PsiE-like"/>
</dbReference>